<dbReference type="RefSeq" id="XP_031874383.1">
    <property type="nucleotide sequence ID" value="XM_032010329.1"/>
</dbReference>
<dbReference type="EMBL" id="NPIC01000001">
    <property type="protein sequence ID" value="RDL41727.1"/>
    <property type="molecule type" value="Genomic_DNA"/>
</dbReference>
<evidence type="ECO:0000256" key="1">
    <source>
        <dbReference type="SAM" id="MobiDB-lite"/>
    </source>
</evidence>
<gene>
    <name evidence="2" type="ORF">BP5553_01706</name>
</gene>
<feature type="compositionally biased region" description="Basic and acidic residues" evidence="1">
    <location>
        <begin position="184"/>
        <end position="197"/>
    </location>
</feature>
<dbReference type="Proteomes" id="UP000254866">
    <property type="component" value="Unassembled WGS sequence"/>
</dbReference>
<proteinExistence type="predicted"/>
<name>A0A370U1S8_9HELO</name>
<dbReference type="OrthoDB" id="5309037at2759"/>
<dbReference type="GeneID" id="43594555"/>
<organism evidence="2 3">
    <name type="scientific">Venustampulla echinocandica</name>
    <dbReference type="NCBI Taxonomy" id="2656787"/>
    <lineage>
        <taxon>Eukaryota</taxon>
        <taxon>Fungi</taxon>
        <taxon>Dikarya</taxon>
        <taxon>Ascomycota</taxon>
        <taxon>Pezizomycotina</taxon>
        <taxon>Leotiomycetes</taxon>
        <taxon>Helotiales</taxon>
        <taxon>Pleuroascaceae</taxon>
        <taxon>Venustampulla</taxon>
    </lineage>
</organism>
<keyword evidence="3" id="KW-1185">Reference proteome</keyword>
<reference evidence="2 3" key="1">
    <citation type="journal article" date="2018" name="IMA Fungus">
        <title>IMA Genome-F 9: Draft genome sequence of Annulohypoxylon stygium, Aspergillus mulundensis, Berkeleyomyces basicola (syn. Thielaviopsis basicola), Ceratocystis smalleyi, two Cercospora beticola strains, Coleophoma cylindrospora, Fusarium fracticaudum, Phialophora cf. hyalina, and Morchella septimelata.</title>
        <authorList>
            <person name="Wingfield B.D."/>
            <person name="Bills G.F."/>
            <person name="Dong Y."/>
            <person name="Huang W."/>
            <person name="Nel W.J."/>
            <person name="Swalarsk-Parry B.S."/>
            <person name="Vaghefi N."/>
            <person name="Wilken P.M."/>
            <person name="An Z."/>
            <person name="de Beer Z.W."/>
            <person name="De Vos L."/>
            <person name="Chen L."/>
            <person name="Duong T.A."/>
            <person name="Gao Y."/>
            <person name="Hammerbacher A."/>
            <person name="Kikkert J.R."/>
            <person name="Li Y."/>
            <person name="Li H."/>
            <person name="Li K."/>
            <person name="Li Q."/>
            <person name="Liu X."/>
            <person name="Ma X."/>
            <person name="Naidoo K."/>
            <person name="Pethybridge S.J."/>
            <person name="Sun J."/>
            <person name="Steenkamp E.T."/>
            <person name="van der Nest M.A."/>
            <person name="van Wyk S."/>
            <person name="Wingfield M.J."/>
            <person name="Xiong C."/>
            <person name="Yue Q."/>
            <person name="Zhang X."/>
        </authorList>
    </citation>
    <scope>NUCLEOTIDE SEQUENCE [LARGE SCALE GENOMIC DNA]</scope>
    <source>
        <strain evidence="2 3">BP 5553</strain>
    </source>
</reference>
<dbReference type="STRING" id="2656787.A0A370U1S8"/>
<sequence length="223" mass="24695">MSGFEILAAVTSITAAFKGSAALVVSWQEGKRERQDNGHNQRLLRSLTYGAARVKYEYDQHFARLGPRLSSGISRAELGQCLVQLQHLNAMITMESAGAHPVVMPSLATMLAMSDNTRERAVAILEEQYQRMAGQVDLPLPFVSRLHRCAIRGSVASETGRGVFRRASTARHQTGEIMASRYSTGDKEPDTKSDRRPRSWMNQQVPTPHPPATPRPLSEGFYS</sequence>
<evidence type="ECO:0000313" key="3">
    <source>
        <dbReference type="Proteomes" id="UP000254866"/>
    </source>
</evidence>
<protein>
    <submittedName>
        <fullName evidence="2">Uncharacterized protein</fullName>
    </submittedName>
</protein>
<evidence type="ECO:0000313" key="2">
    <source>
        <dbReference type="EMBL" id="RDL41727.1"/>
    </source>
</evidence>
<dbReference type="AlphaFoldDB" id="A0A370U1S8"/>
<accession>A0A370U1S8</accession>
<comment type="caution">
    <text evidence="2">The sequence shown here is derived from an EMBL/GenBank/DDBJ whole genome shotgun (WGS) entry which is preliminary data.</text>
</comment>
<feature type="region of interest" description="Disordered" evidence="1">
    <location>
        <begin position="166"/>
        <end position="223"/>
    </location>
</feature>